<feature type="binding site" evidence="4">
    <location>
        <position position="147"/>
    </location>
    <ligand>
        <name>Fe cation</name>
        <dbReference type="ChEBI" id="CHEBI:24875"/>
        <note>catalytic</note>
    </ligand>
</feature>
<dbReference type="InterPro" id="IPR004294">
    <property type="entry name" value="Carotenoid_Oase"/>
</dbReference>
<evidence type="ECO:0000256" key="4">
    <source>
        <dbReference type="PIRSR" id="PIRSR604294-1"/>
    </source>
</evidence>
<evidence type="ECO:0000313" key="6">
    <source>
        <dbReference type="Proteomes" id="UP000747542"/>
    </source>
</evidence>
<sequence length="155" mass="17145">MVRVPGSLASAMKVKNNQDGTYISLVGADIGEPGFDMPQINERHTGKPYRYVYGTGGYDRGYFRNSVCKVDVETGRSLKWQGNEYQYLSEPTFVSAPDAVDEDDGVILSSVADVRKDSPDFLLVLNARTMEELGRAEIDGQLPNSLHGVFLPEKH</sequence>
<dbReference type="GO" id="GO:0042574">
    <property type="term" value="P:retinal metabolic process"/>
    <property type="evidence" value="ECO:0007669"/>
    <property type="project" value="TreeGrafter"/>
</dbReference>
<organism evidence="5 6">
    <name type="scientific">Homarus americanus</name>
    <name type="common">American lobster</name>
    <dbReference type="NCBI Taxonomy" id="6706"/>
    <lineage>
        <taxon>Eukaryota</taxon>
        <taxon>Metazoa</taxon>
        <taxon>Ecdysozoa</taxon>
        <taxon>Arthropoda</taxon>
        <taxon>Crustacea</taxon>
        <taxon>Multicrustacea</taxon>
        <taxon>Malacostraca</taxon>
        <taxon>Eumalacostraca</taxon>
        <taxon>Eucarida</taxon>
        <taxon>Decapoda</taxon>
        <taxon>Pleocyemata</taxon>
        <taxon>Astacidea</taxon>
        <taxon>Nephropoidea</taxon>
        <taxon>Nephropidae</taxon>
        <taxon>Homarus</taxon>
    </lineage>
</organism>
<dbReference type="GO" id="GO:0010436">
    <property type="term" value="F:carotenoid dioxygenase activity"/>
    <property type="evidence" value="ECO:0007669"/>
    <property type="project" value="TreeGrafter"/>
</dbReference>
<reference evidence="5" key="1">
    <citation type="journal article" date="2021" name="Sci. Adv.">
        <title>The American lobster genome reveals insights on longevity, neural, and immune adaptations.</title>
        <authorList>
            <person name="Polinski J.M."/>
            <person name="Zimin A.V."/>
            <person name="Clark K.F."/>
            <person name="Kohn A.B."/>
            <person name="Sadowski N."/>
            <person name="Timp W."/>
            <person name="Ptitsyn A."/>
            <person name="Khanna P."/>
            <person name="Romanova D.Y."/>
            <person name="Williams P."/>
            <person name="Greenwood S.J."/>
            <person name="Moroz L.L."/>
            <person name="Walt D.R."/>
            <person name="Bodnar A.G."/>
        </authorList>
    </citation>
    <scope>NUCLEOTIDE SEQUENCE</scope>
    <source>
        <strain evidence="5">GMGI-L3</strain>
    </source>
</reference>
<protein>
    <submittedName>
        <fullName evidence="5">Beta,beta-carotene 15,15'-dioxygenase-like 1</fullName>
    </submittedName>
</protein>
<dbReference type="PANTHER" id="PTHR10543:SF132">
    <property type="entry name" value="BETA,BETA-CAROTENE 15,15'-DIOXYGENASE"/>
    <property type="match status" value="1"/>
</dbReference>
<keyword evidence="3 4" id="KW-0408">Iron</keyword>
<keyword evidence="2 4" id="KW-0479">Metal-binding</keyword>
<keyword evidence="6" id="KW-1185">Reference proteome</keyword>
<name>A0A8J5N207_HOMAM</name>
<comment type="similarity">
    <text evidence="1">Belongs to the carotenoid oxygenase family.</text>
</comment>
<dbReference type="GO" id="GO:0003834">
    <property type="term" value="F:beta-carotene 15,15'-dioxygenase activity"/>
    <property type="evidence" value="ECO:0007669"/>
    <property type="project" value="TreeGrafter"/>
</dbReference>
<dbReference type="Proteomes" id="UP000747542">
    <property type="component" value="Unassembled WGS sequence"/>
</dbReference>
<dbReference type="Pfam" id="PF03055">
    <property type="entry name" value="RPE65"/>
    <property type="match status" value="1"/>
</dbReference>
<evidence type="ECO:0000313" key="5">
    <source>
        <dbReference type="EMBL" id="KAG7171790.1"/>
    </source>
</evidence>
<dbReference type="AlphaFoldDB" id="A0A8J5N207"/>
<accession>A0A8J5N207</accession>
<comment type="cofactor">
    <cofactor evidence="4">
        <name>Fe(2+)</name>
        <dbReference type="ChEBI" id="CHEBI:29033"/>
    </cofactor>
    <text evidence="4">Binds 1 Fe(2+) ion per subunit.</text>
</comment>
<dbReference type="GO" id="GO:0046872">
    <property type="term" value="F:metal ion binding"/>
    <property type="evidence" value="ECO:0007669"/>
    <property type="project" value="UniProtKB-KW"/>
</dbReference>
<dbReference type="GO" id="GO:0016121">
    <property type="term" value="P:carotene catabolic process"/>
    <property type="evidence" value="ECO:0007669"/>
    <property type="project" value="TreeGrafter"/>
</dbReference>
<evidence type="ECO:0000256" key="3">
    <source>
        <dbReference type="ARBA" id="ARBA00023004"/>
    </source>
</evidence>
<gene>
    <name evidence="5" type="primary">Bco1-L1</name>
    <name evidence="5" type="ORF">Hamer_G000701</name>
</gene>
<dbReference type="EMBL" id="JAHLQT010011632">
    <property type="protein sequence ID" value="KAG7171790.1"/>
    <property type="molecule type" value="Genomic_DNA"/>
</dbReference>
<proteinExistence type="inferred from homology"/>
<evidence type="ECO:0000256" key="2">
    <source>
        <dbReference type="ARBA" id="ARBA00022723"/>
    </source>
</evidence>
<evidence type="ECO:0000256" key="1">
    <source>
        <dbReference type="ARBA" id="ARBA00006787"/>
    </source>
</evidence>
<dbReference type="PANTHER" id="PTHR10543">
    <property type="entry name" value="BETA-CAROTENE DIOXYGENASE"/>
    <property type="match status" value="1"/>
</dbReference>
<comment type="caution">
    <text evidence="5">The sequence shown here is derived from an EMBL/GenBank/DDBJ whole genome shotgun (WGS) entry which is preliminary data.</text>
</comment>